<dbReference type="EMBL" id="VSRR010054636">
    <property type="protein sequence ID" value="MPC80657.1"/>
    <property type="molecule type" value="Genomic_DNA"/>
</dbReference>
<accession>A0A5B7IGK7</accession>
<dbReference type="AlphaFoldDB" id="A0A5B7IGK7"/>
<keyword evidence="1" id="KW-0812">Transmembrane</keyword>
<sequence length="79" mass="8743">MRQTGLMPAVEGRVGVKLWVVWLAGVMGVLGVVVSVAVGVYLIRKYRERKWGRCTSTRRLDGKVKTPGVLSHFVTSPVF</sequence>
<comment type="caution">
    <text evidence="2">The sequence shown here is derived from an EMBL/GenBank/DDBJ whole genome shotgun (WGS) entry which is preliminary data.</text>
</comment>
<gene>
    <name evidence="2" type="ORF">E2C01_075243</name>
</gene>
<proteinExistence type="predicted"/>
<evidence type="ECO:0000313" key="3">
    <source>
        <dbReference type="Proteomes" id="UP000324222"/>
    </source>
</evidence>
<evidence type="ECO:0000256" key="1">
    <source>
        <dbReference type="SAM" id="Phobius"/>
    </source>
</evidence>
<keyword evidence="1" id="KW-0472">Membrane</keyword>
<protein>
    <submittedName>
        <fullName evidence="2">Uncharacterized protein</fullName>
    </submittedName>
</protein>
<keyword evidence="1" id="KW-1133">Transmembrane helix</keyword>
<reference evidence="2 3" key="1">
    <citation type="submission" date="2019-05" db="EMBL/GenBank/DDBJ databases">
        <title>Another draft genome of Portunus trituberculatus and its Hox gene families provides insights of decapod evolution.</title>
        <authorList>
            <person name="Jeong J.-H."/>
            <person name="Song I."/>
            <person name="Kim S."/>
            <person name="Choi T."/>
            <person name="Kim D."/>
            <person name="Ryu S."/>
            <person name="Kim W."/>
        </authorList>
    </citation>
    <scope>NUCLEOTIDE SEQUENCE [LARGE SCALE GENOMIC DNA]</scope>
    <source>
        <tissue evidence="2">Muscle</tissue>
    </source>
</reference>
<evidence type="ECO:0000313" key="2">
    <source>
        <dbReference type="EMBL" id="MPC80657.1"/>
    </source>
</evidence>
<feature type="transmembrane region" description="Helical" evidence="1">
    <location>
        <begin position="20"/>
        <end position="43"/>
    </location>
</feature>
<organism evidence="2 3">
    <name type="scientific">Portunus trituberculatus</name>
    <name type="common">Swimming crab</name>
    <name type="synonym">Neptunus trituberculatus</name>
    <dbReference type="NCBI Taxonomy" id="210409"/>
    <lineage>
        <taxon>Eukaryota</taxon>
        <taxon>Metazoa</taxon>
        <taxon>Ecdysozoa</taxon>
        <taxon>Arthropoda</taxon>
        <taxon>Crustacea</taxon>
        <taxon>Multicrustacea</taxon>
        <taxon>Malacostraca</taxon>
        <taxon>Eumalacostraca</taxon>
        <taxon>Eucarida</taxon>
        <taxon>Decapoda</taxon>
        <taxon>Pleocyemata</taxon>
        <taxon>Brachyura</taxon>
        <taxon>Eubrachyura</taxon>
        <taxon>Portunoidea</taxon>
        <taxon>Portunidae</taxon>
        <taxon>Portuninae</taxon>
        <taxon>Portunus</taxon>
    </lineage>
</organism>
<dbReference type="Proteomes" id="UP000324222">
    <property type="component" value="Unassembled WGS sequence"/>
</dbReference>
<name>A0A5B7IGK7_PORTR</name>
<keyword evidence="3" id="KW-1185">Reference proteome</keyword>